<comment type="similarity">
    <text evidence="2">Belongs to the TsaE family.</text>
</comment>
<name>A0A9X2L2G9_9BACT</name>
<keyword evidence="6" id="KW-0479">Metal-binding</keyword>
<comment type="caution">
    <text evidence="11">The sequence shown here is derived from an EMBL/GenBank/DDBJ whole genome shotgun (WGS) entry which is preliminary data.</text>
</comment>
<evidence type="ECO:0000256" key="3">
    <source>
        <dbReference type="ARBA" id="ARBA00019010"/>
    </source>
</evidence>
<dbReference type="SUPFAM" id="SSF52540">
    <property type="entry name" value="P-loop containing nucleoside triphosphate hydrolases"/>
    <property type="match status" value="1"/>
</dbReference>
<dbReference type="NCBIfam" id="TIGR00150">
    <property type="entry name" value="T6A_YjeE"/>
    <property type="match status" value="1"/>
</dbReference>
<protein>
    <recommendedName>
        <fullName evidence="3">tRNA threonylcarbamoyladenosine biosynthesis protein TsaE</fullName>
    </recommendedName>
    <alternativeName>
        <fullName evidence="10">t(6)A37 threonylcarbamoyladenosine biosynthesis protein TsaE</fullName>
    </alternativeName>
</protein>
<dbReference type="GO" id="GO:0002949">
    <property type="term" value="P:tRNA threonylcarbamoyladenosine modification"/>
    <property type="evidence" value="ECO:0007669"/>
    <property type="project" value="InterPro"/>
</dbReference>
<keyword evidence="4" id="KW-0963">Cytoplasm</keyword>
<evidence type="ECO:0000256" key="1">
    <source>
        <dbReference type="ARBA" id="ARBA00004496"/>
    </source>
</evidence>
<evidence type="ECO:0000313" key="11">
    <source>
        <dbReference type="EMBL" id="MCP9291126.1"/>
    </source>
</evidence>
<organism evidence="11 12">
    <name type="scientific">Gracilimonas sediminicola</name>
    <dbReference type="NCBI Taxonomy" id="2952158"/>
    <lineage>
        <taxon>Bacteria</taxon>
        <taxon>Pseudomonadati</taxon>
        <taxon>Balneolota</taxon>
        <taxon>Balneolia</taxon>
        <taxon>Balneolales</taxon>
        <taxon>Balneolaceae</taxon>
        <taxon>Gracilimonas</taxon>
    </lineage>
</organism>
<dbReference type="RefSeq" id="WP_255133785.1">
    <property type="nucleotide sequence ID" value="NZ_JANDBC010000001.1"/>
</dbReference>
<sequence length="140" mass="15810">MQQFQSSSVDETIQIGFEFGKQLTPGDVVCLAGDLGAGKTHFVKGVASFFGIEPEKVSSPTYTLIHEYSGDTPVYHFDCYRLKHEQEALEIGAEEYFYGDGVCLVEWPEKIDGLIPEDAIWVEMSHLPENKRKIIIHQKQ</sequence>
<dbReference type="PANTHER" id="PTHR33540">
    <property type="entry name" value="TRNA THREONYLCARBAMOYLADENOSINE BIOSYNTHESIS PROTEIN TSAE"/>
    <property type="match status" value="1"/>
</dbReference>
<evidence type="ECO:0000256" key="8">
    <source>
        <dbReference type="ARBA" id="ARBA00022840"/>
    </source>
</evidence>
<dbReference type="Proteomes" id="UP001139125">
    <property type="component" value="Unassembled WGS sequence"/>
</dbReference>
<evidence type="ECO:0000256" key="2">
    <source>
        <dbReference type="ARBA" id="ARBA00007599"/>
    </source>
</evidence>
<keyword evidence="9" id="KW-0460">Magnesium</keyword>
<comment type="subcellular location">
    <subcellularLocation>
        <location evidence="1">Cytoplasm</location>
    </subcellularLocation>
</comment>
<evidence type="ECO:0000256" key="9">
    <source>
        <dbReference type="ARBA" id="ARBA00022842"/>
    </source>
</evidence>
<dbReference type="PANTHER" id="PTHR33540:SF2">
    <property type="entry name" value="TRNA THREONYLCARBAMOYLADENOSINE BIOSYNTHESIS PROTEIN TSAE"/>
    <property type="match status" value="1"/>
</dbReference>
<dbReference type="Gene3D" id="3.40.50.300">
    <property type="entry name" value="P-loop containing nucleotide triphosphate hydrolases"/>
    <property type="match status" value="1"/>
</dbReference>
<dbReference type="GO" id="GO:0005737">
    <property type="term" value="C:cytoplasm"/>
    <property type="evidence" value="ECO:0007669"/>
    <property type="project" value="UniProtKB-SubCell"/>
</dbReference>
<dbReference type="InterPro" id="IPR003442">
    <property type="entry name" value="T6A_TsaE"/>
</dbReference>
<dbReference type="AlphaFoldDB" id="A0A9X2L2G9"/>
<keyword evidence="12" id="KW-1185">Reference proteome</keyword>
<evidence type="ECO:0000256" key="4">
    <source>
        <dbReference type="ARBA" id="ARBA00022490"/>
    </source>
</evidence>
<dbReference type="GO" id="GO:0046872">
    <property type="term" value="F:metal ion binding"/>
    <property type="evidence" value="ECO:0007669"/>
    <property type="project" value="UniProtKB-KW"/>
</dbReference>
<evidence type="ECO:0000256" key="10">
    <source>
        <dbReference type="ARBA" id="ARBA00032441"/>
    </source>
</evidence>
<keyword evidence="5" id="KW-0819">tRNA processing</keyword>
<keyword evidence="8" id="KW-0067">ATP-binding</keyword>
<evidence type="ECO:0000256" key="7">
    <source>
        <dbReference type="ARBA" id="ARBA00022741"/>
    </source>
</evidence>
<evidence type="ECO:0000256" key="6">
    <source>
        <dbReference type="ARBA" id="ARBA00022723"/>
    </source>
</evidence>
<reference evidence="11" key="1">
    <citation type="submission" date="2022-06" db="EMBL/GenBank/DDBJ databases">
        <title>Gracilimonas sp. CAU 1638 isolated from sea sediment.</title>
        <authorList>
            <person name="Kim W."/>
        </authorList>
    </citation>
    <scope>NUCLEOTIDE SEQUENCE</scope>
    <source>
        <strain evidence="11">CAU 1638</strain>
    </source>
</reference>
<gene>
    <name evidence="11" type="primary">tsaE</name>
    <name evidence="11" type="ORF">NM125_05985</name>
</gene>
<dbReference type="EMBL" id="JANDBC010000001">
    <property type="protein sequence ID" value="MCP9291126.1"/>
    <property type="molecule type" value="Genomic_DNA"/>
</dbReference>
<dbReference type="GO" id="GO:0005524">
    <property type="term" value="F:ATP binding"/>
    <property type="evidence" value="ECO:0007669"/>
    <property type="project" value="UniProtKB-KW"/>
</dbReference>
<evidence type="ECO:0000256" key="5">
    <source>
        <dbReference type="ARBA" id="ARBA00022694"/>
    </source>
</evidence>
<keyword evidence="7" id="KW-0547">Nucleotide-binding</keyword>
<accession>A0A9X2L2G9</accession>
<dbReference type="InterPro" id="IPR027417">
    <property type="entry name" value="P-loop_NTPase"/>
</dbReference>
<proteinExistence type="inferred from homology"/>
<dbReference type="Pfam" id="PF02367">
    <property type="entry name" value="TsaE"/>
    <property type="match status" value="1"/>
</dbReference>
<evidence type="ECO:0000313" key="12">
    <source>
        <dbReference type="Proteomes" id="UP001139125"/>
    </source>
</evidence>